<dbReference type="AlphaFoldDB" id="A0A1Y1RRG6"/>
<proteinExistence type="predicted"/>
<accession>A0A1Y1RRG6</accession>
<name>A0A1Y1RRG6_9MICC</name>
<dbReference type="Proteomes" id="UP000192359">
    <property type="component" value="Unassembled WGS sequence"/>
</dbReference>
<reference evidence="1 2" key="1">
    <citation type="submission" date="2016-05" db="EMBL/GenBank/DDBJ databases">
        <title>Draft genome sequence of a porcine commensal Rothia nasimurium.</title>
        <authorList>
            <person name="Gaiser R.A."/>
            <person name="Van Baarlen P."/>
            <person name="Wells J.M."/>
        </authorList>
    </citation>
    <scope>NUCLEOTIDE SEQUENCE [LARGE SCALE GENOMIC DNA]</scope>
    <source>
        <strain evidence="1 2">PT-32</strain>
    </source>
</reference>
<gene>
    <name evidence="1" type="ORF">A7979_10680</name>
</gene>
<dbReference type="RefSeq" id="WP_083090935.1">
    <property type="nucleotide sequence ID" value="NZ_LXWF01000008.1"/>
</dbReference>
<comment type="caution">
    <text evidence="1">The sequence shown here is derived from an EMBL/GenBank/DDBJ whole genome shotgun (WGS) entry which is preliminary data.</text>
</comment>
<evidence type="ECO:0000313" key="2">
    <source>
        <dbReference type="Proteomes" id="UP000192359"/>
    </source>
</evidence>
<evidence type="ECO:0000313" key="1">
    <source>
        <dbReference type="EMBL" id="ORC22614.1"/>
    </source>
</evidence>
<dbReference type="EMBL" id="LXWF01000008">
    <property type="protein sequence ID" value="ORC22614.1"/>
    <property type="molecule type" value="Genomic_DNA"/>
</dbReference>
<keyword evidence="2" id="KW-1185">Reference proteome</keyword>
<dbReference type="OrthoDB" id="4964979at2"/>
<protein>
    <submittedName>
        <fullName evidence="1">Uncharacterized protein</fullName>
    </submittedName>
</protein>
<sequence>MTLNFSDLTRRLRAGEAATEADIYNVLGASPAATFALIEYAAELRGIYFGTGVTVLNLPGAPGIPTAAVRLEVPAPLDAEELTVSLLDTADRPGALALDFVTGEGALVPMEALRVIAAARITAPAASLHLGPSREGALRSLQPLAVGAVDSLELIVDPARPQLIYEDLRLIKGSGLTVAGAGERDLVAEYTELLRDLGVEDVEAYARVALAGAKAGGCGGNCACGSGGCGS</sequence>
<organism evidence="1 2">
    <name type="scientific">Rothia nasimurium</name>
    <dbReference type="NCBI Taxonomy" id="85336"/>
    <lineage>
        <taxon>Bacteria</taxon>
        <taxon>Bacillati</taxon>
        <taxon>Actinomycetota</taxon>
        <taxon>Actinomycetes</taxon>
        <taxon>Micrococcales</taxon>
        <taxon>Micrococcaceae</taxon>
        <taxon>Rothia</taxon>
    </lineage>
</organism>